<keyword evidence="1" id="KW-0805">Transcription regulation</keyword>
<sequence length="208" mass="22483">MPSGRELAYDHLKDTVLSDPSMQGQFVNEQALADEIGVSRTPIREALLLLAAEELVQLVPKRGAYIAPVGGREIRELFEIRAMIECYAARRAIELDAVPLEQMRAELAAQRELGGDDQARAFIDRDHGFHAALVCAVGNDMLSKTYDALRARQIRAGIVALFSVSGRRKAVLAEHEAILAALAAGDAEAATKAITEHLTATQQVVLAG</sequence>
<dbReference type="SUPFAM" id="SSF46785">
    <property type="entry name" value="Winged helix' DNA-binding domain"/>
    <property type="match status" value="1"/>
</dbReference>
<dbReference type="OrthoDB" id="3186208at2"/>
<dbReference type="SMART" id="SM00895">
    <property type="entry name" value="FCD"/>
    <property type="match status" value="1"/>
</dbReference>
<dbReference type="SMART" id="SM00345">
    <property type="entry name" value="HTH_GNTR"/>
    <property type="match status" value="1"/>
</dbReference>
<dbReference type="EMBL" id="FNOK01000003">
    <property type="protein sequence ID" value="SDW46829.1"/>
    <property type="molecule type" value="Genomic_DNA"/>
</dbReference>
<dbReference type="RefSeq" id="WP_093261514.1">
    <property type="nucleotide sequence ID" value="NZ_FNOK01000003.1"/>
</dbReference>
<dbReference type="InterPro" id="IPR036388">
    <property type="entry name" value="WH-like_DNA-bd_sf"/>
</dbReference>
<dbReference type="AlphaFoldDB" id="A0A1H2TU33"/>
<keyword evidence="3" id="KW-0804">Transcription</keyword>
<protein>
    <submittedName>
        <fullName evidence="5">Transcriptional regulator, GntR family</fullName>
    </submittedName>
</protein>
<dbReference type="GO" id="GO:0003677">
    <property type="term" value="F:DNA binding"/>
    <property type="evidence" value="ECO:0007669"/>
    <property type="project" value="UniProtKB-KW"/>
</dbReference>
<dbReference type="Gene3D" id="1.20.120.530">
    <property type="entry name" value="GntR ligand-binding domain-like"/>
    <property type="match status" value="1"/>
</dbReference>
<reference evidence="6" key="1">
    <citation type="submission" date="2016-10" db="EMBL/GenBank/DDBJ databases">
        <authorList>
            <person name="Varghese N."/>
            <person name="Submissions S."/>
        </authorList>
    </citation>
    <scope>NUCLEOTIDE SEQUENCE [LARGE SCALE GENOMIC DNA]</scope>
    <source>
        <strain evidence="6">CGMCC 4.3530</strain>
    </source>
</reference>
<dbReference type="InterPro" id="IPR036390">
    <property type="entry name" value="WH_DNA-bd_sf"/>
</dbReference>
<evidence type="ECO:0000256" key="2">
    <source>
        <dbReference type="ARBA" id="ARBA00023125"/>
    </source>
</evidence>
<accession>A0A1H2TU33</accession>
<dbReference type="GO" id="GO:0003700">
    <property type="term" value="F:DNA-binding transcription factor activity"/>
    <property type="evidence" value="ECO:0007669"/>
    <property type="project" value="InterPro"/>
</dbReference>
<dbReference type="InterPro" id="IPR008920">
    <property type="entry name" value="TF_FadR/GntR_C"/>
</dbReference>
<name>A0A1H2TU33_9PSEU</name>
<proteinExistence type="predicted"/>
<dbReference type="Proteomes" id="UP000199529">
    <property type="component" value="Unassembled WGS sequence"/>
</dbReference>
<evidence type="ECO:0000259" key="4">
    <source>
        <dbReference type="PROSITE" id="PS50949"/>
    </source>
</evidence>
<feature type="domain" description="HTH gntR-type" evidence="4">
    <location>
        <begin position="2"/>
        <end position="69"/>
    </location>
</feature>
<gene>
    <name evidence="5" type="ORF">SAMN05216215_1003208</name>
</gene>
<evidence type="ECO:0000256" key="1">
    <source>
        <dbReference type="ARBA" id="ARBA00023015"/>
    </source>
</evidence>
<organism evidence="5 6">
    <name type="scientific">Saccharopolyspora shandongensis</name>
    <dbReference type="NCBI Taxonomy" id="418495"/>
    <lineage>
        <taxon>Bacteria</taxon>
        <taxon>Bacillati</taxon>
        <taxon>Actinomycetota</taxon>
        <taxon>Actinomycetes</taxon>
        <taxon>Pseudonocardiales</taxon>
        <taxon>Pseudonocardiaceae</taxon>
        <taxon>Saccharopolyspora</taxon>
    </lineage>
</organism>
<dbReference type="Pfam" id="PF07729">
    <property type="entry name" value="FCD"/>
    <property type="match status" value="1"/>
</dbReference>
<dbReference type="PROSITE" id="PS50949">
    <property type="entry name" value="HTH_GNTR"/>
    <property type="match status" value="1"/>
</dbReference>
<dbReference type="Gene3D" id="1.10.10.10">
    <property type="entry name" value="Winged helix-like DNA-binding domain superfamily/Winged helix DNA-binding domain"/>
    <property type="match status" value="1"/>
</dbReference>
<dbReference type="PRINTS" id="PR00035">
    <property type="entry name" value="HTHGNTR"/>
</dbReference>
<keyword evidence="6" id="KW-1185">Reference proteome</keyword>
<evidence type="ECO:0000256" key="3">
    <source>
        <dbReference type="ARBA" id="ARBA00023163"/>
    </source>
</evidence>
<dbReference type="PANTHER" id="PTHR43537">
    <property type="entry name" value="TRANSCRIPTIONAL REGULATOR, GNTR FAMILY"/>
    <property type="match status" value="1"/>
</dbReference>
<keyword evidence="2" id="KW-0238">DNA-binding</keyword>
<evidence type="ECO:0000313" key="6">
    <source>
        <dbReference type="Proteomes" id="UP000199529"/>
    </source>
</evidence>
<dbReference type="Pfam" id="PF00392">
    <property type="entry name" value="GntR"/>
    <property type="match status" value="1"/>
</dbReference>
<dbReference type="PANTHER" id="PTHR43537:SF24">
    <property type="entry name" value="GLUCONATE OPERON TRANSCRIPTIONAL REPRESSOR"/>
    <property type="match status" value="1"/>
</dbReference>
<evidence type="ECO:0000313" key="5">
    <source>
        <dbReference type="EMBL" id="SDW46829.1"/>
    </source>
</evidence>
<dbReference type="SUPFAM" id="SSF48008">
    <property type="entry name" value="GntR ligand-binding domain-like"/>
    <property type="match status" value="1"/>
</dbReference>
<dbReference type="InterPro" id="IPR000524">
    <property type="entry name" value="Tscrpt_reg_HTH_GntR"/>
</dbReference>
<dbReference type="STRING" id="418495.SAMN05216215_1003208"/>
<dbReference type="InterPro" id="IPR011711">
    <property type="entry name" value="GntR_C"/>
</dbReference>